<evidence type="ECO:0000313" key="5">
    <source>
        <dbReference type="Proteomes" id="UP000003980"/>
    </source>
</evidence>
<organism evidence="4 5">
    <name type="scientific">Metallosphaera yellowstonensis MK1</name>
    <dbReference type="NCBI Taxonomy" id="671065"/>
    <lineage>
        <taxon>Archaea</taxon>
        <taxon>Thermoproteota</taxon>
        <taxon>Thermoprotei</taxon>
        <taxon>Sulfolobales</taxon>
        <taxon>Sulfolobaceae</taxon>
        <taxon>Metallosphaera</taxon>
    </lineage>
</organism>
<dbReference type="SUPFAM" id="SSF53448">
    <property type="entry name" value="Nucleotide-diphospho-sugar transferases"/>
    <property type="match status" value="1"/>
</dbReference>
<dbReference type="InterPro" id="IPR001173">
    <property type="entry name" value="Glyco_trans_2-like"/>
</dbReference>
<dbReference type="HOGENOM" id="CLU_968438_0_0_2"/>
<feature type="domain" description="Glycosyltransferase 2-like" evidence="3">
    <location>
        <begin position="8"/>
        <end position="93"/>
    </location>
</feature>
<dbReference type="EMBL" id="JH597755">
    <property type="protein sequence ID" value="EHP71257.1"/>
    <property type="molecule type" value="Genomic_DNA"/>
</dbReference>
<accession>H2C0J5</accession>
<dbReference type="AlphaFoldDB" id="H2C0J5"/>
<proteinExistence type="predicted"/>
<reference evidence="4 5" key="1">
    <citation type="submission" date="2012-01" db="EMBL/GenBank/DDBJ databases">
        <title>Improved High-Quality Draft sequence of Metallosphaera yellowstonensis MK1.</title>
        <authorList>
            <consortium name="US DOE Joint Genome Institute"/>
            <person name="Lucas S."/>
            <person name="Han J."/>
            <person name="Cheng J.-F."/>
            <person name="Goodwin L."/>
            <person name="Pitluck S."/>
            <person name="Peters L."/>
            <person name="Teshima H."/>
            <person name="Detter J.C."/>
            <person name="Han C."/>
            <person name="Tapia R."/>
            <person name="Land M."/>
            <person name="Hauser L."/>
            <person name="Kyrpides N."/>
            <person name="Kozubal M."/>
            <person name="Macur R.E."/>
            <person name="Jay Z."/>
            <person name="Inskeep W."/>
            <person name="Woyke T."/>
        </authorList>
    </citation>
    <scope>NUCLEOTIDE SEQUENCE [LARGE SCALE GENOMIC DNA]</scope>
    <source>
        <strain evidence="4 5">MK1</strain>
    </source>
</reference>
<evidence type="ECO:0000256" key="2">
    <source>
        <dbReference type="ARBA" id="ARBA00022679"/>
    </source>
</evidence>
<dbReference type="InterPro" id="IPR029044">
    <property type="entry name" value="Nucleotide-diphossugar_trans"/>
</dbReference>
<gene>
    <name evidence="4" type="ORF">MetMK1DRAFT_00000660</name>
</gene>
<dbReference type="eggNOG" id="arCOG01381">
    <property type="taxonomic scope" value="Archaea"/>
</dbReference>
<dbReference type="GO" id="GO:0016757">
    <property type="term" value="F:glycosyltransferase activity"/>
    <property type="evidence" value="ECO:0007669"/>
    <property type="project" value="UniProtKB-KW"/>
</dbReference>
<keyword evidence="2 4" id="KW-0808">Transferase</keyword>
<dbReference type="STRING" id="671065.MetMK1DRAFT_00000660"/>
<dbReference type="Gene3D" id="3.90.550.10">
    <property type="entry name" value="Spore Coat Polysaccharide Biosynthesis Protein SpsA, Chain A"/>
    <property type="match status" value="1"/>
</dbReference>
<keyword evidence="5" id="KW-1185">Reference proteome</keyword>
<evidence type="ECO:0000313" key="4">
    <source>
        <dbReference type="EMBL" id="EHP71257.1"/>
    </source>
</evidence>
<evidence type="ECO:0000259" key="3">
    <source>
        <dbReference type="Pfam" id="PF00535"/>
    </source>
</evidence>
<evidence type="ECO:0000256" key="1">
    <source>
        <dbReference type="ARBA" id="ARBA00022676"/>
    </source>
</evidence>
<dbReference type="Pfam" id="PF00535">
    <property type="entry name" value="Glycos_transf_2"/>
    <property type="match status" value="1"/>
</dbReference>
<dbReference type="Proteomes" id="UP000003980">
    <property type="component" value="Unassembled WGS sequence"/>
</dbReference>
<sequence length="287" mass="33550">MEMSLISINLIAKDEGKVVGQVISNILSQIDSKFEVVVVEGYSSDETYEILKSFESATFKILRSKGSRGKARNLALNKSSGRYILALDADQIYIDLMDATEEYLANYWEFGVTMGRSSFPILAPKGLLIEVGGWRDLHFMEDIDLWLRLSEKCRYLYLPGMEKFFGKHIREHKMRRPLHMRITNRIRMYRDARVAGIPVRFNGTFDRFLHFLGNPNMLFSRGDNIIDHYRELFYSIEVPSNLSNLDWVMRIHYKMITSECYRCKDSVFKEIKQRFEEVYGSPNSQLT</sequence>
<dbReference type="CDD" id="cd00761">
    <property type="entry name" value="Glyco_tranf_GTA_type"/>
    <property type="match status" value="1"/>
</dbReference>
<dbReference type="PANTHER" id="PTHR43630">
    <property type="entry name" value="POLY-BETA-1,6-N-ACETYL-D-GLUCOSAMINE SYNTHASE"/>
    <property type="match status" value="1"/>
</dbReference>
<protein>
    <submittedName>
        <fullName evidence="4">Glycosyl transferase</fullName>
    </submittedName>
</protein>
<dbReference type="PANTHER" id="PTHR43630:SF1">
    <property type="entry name" value="POLY-BETA-1,6-N-ACETYL-D-GLUCOSAMINE SYNTHASE"/>
    <property type="match status" value="1"/>
</dbReference>
<keyword evidence="1" id="KW-0328">Glycosyltransferase</keyword>
<name>H2C0J5_9CREN</name>